<evidence type="ECO:0000313" key="14">
    <source>
        <dbReference type="Proteomes" id="UP000662770"/>
    </source>
</evidence>
<keyword evidence="6 10" id="KW-0521">NADP</keyword>
<dbReference type="PANTHER" id="PTHR43765:SF2">
    <property type="entry name" value="2-DEHYDROPANTOATE 2-REDUCTASE"/>
    <property type="match status" value="1"/>
</dbReference>
<evidence type="ECO:0000256" key="2">
    <source>
        <dbReference type="ARBA" id="ARBA00007870"/>
    </source>
</evidence>
<dbReference type="InterPro" id="IPR050838">
    <property type="entry name" value="Ketopantoate_reductase"/>
</dbReference>
<dbReference type="RefSeq" id="WP_207355825.1">
    <property type="nucleotide sequence ID" value="NZ_CP071503.1"/>
</dbReference>
<dbReference type="Pfam" id="PF08546">
    <property type="entry name" value="ApbA_C"/>
    <property type="match status" value="1"/>
</dbReference>
<feature type="domain" description="Ketopantoate reductase N-terminal" evidence="11">
    <location>
        <begin position="9"/>
        <end position="155"/>
    </location>
</feature>
<evidence type="ECO:0000256" key="8">
    <source>
        <dbReference type="ARBA" id="ARBA00032024"/>
    </source>
</evidence>
<evidence type="ECO:0000259" key="12">
    <source>
        <dbReference type="Pfam" id="PF08546"/>
    </source>
</evidence>
<evidence type="ECO:0000256" key="6">
    <source>
        <dbReference type="ARBA" id="ARBA00022857"/>
    </source>
</evidence>
<dbReference type="SUPFAM" id="SSF48179">
    <property type="entry name" value="6-phosphogluconate dehydrogenase C-terminal domain-like"/>
    <property type="match status" value="1"/>
</dbReference>
<dbReference type="InterPro" id="IPR013332">
    <property type="entry name" value="KPR_N"/>
</dbReference>
<dbReference type="Gene3D" id="3.40.50.720">
    <property type="entry name" value="NAD(P)-binding Rossmann-like Domain"/>
    <property type="match status" value="1"/>
</dbReference>
<dbReference type="Gene3D" id="1.10.1040.10">
    <property type="entry name" value="N-(1-d-carboxylethyl)-l-norvaline Dehydrogenase, domain 2"/>
    <property type="match status" value="1"/>
</dbReference>
<dbReference type="Proteomes" id="UP000662770">
    <property type="component" value="Chromosome"/>
</dbReference>
<dbReference type="NCBIfam" id="TIGR00745">
    <property type="entry name" value="apbA_panE"/>
    <property type="match status" value="1"/>
</dbReference>
<dbReference type="EMBL" id="CP071503">
    <property type="protein sequence ID" value="QSX34625.1"/>
    <property type="molecule type" value="Genomic_DNA"/>
</dbReference>
<proteinExistence type="inferred from homology"/>
<feature type="domain" description="Ketopantoate reductase C-terminal" evidence="12">
    <location>
        <begin position="180"/>
        <end position="301"/>
    </location>
</feature>
<evidence type="ECO:0000256" key="3">
    <source>
        <dbReference type="ARBA" id="ARBA00013014"/>
    </source>
</evidence>
<dbReference type="SUPFAM" id="SSF51735">
    <property type="entry name" value="NAD(P)-binding Rossmann-fold domains"/>
    <property type="match status" value="1"/>
</dbReference>
<dbReference type="Pfam" id="PF02558">
    <property type="entry name" value="ApbA"/>
    <property type="match status" value="1"/>
</dbReference>
<evidence type="ECO:0000256" key="10">
    <source>
        <dbReference type="RuleBase" id="RU362068"/>
    </source>
</evidence>
<dbReference type="PANTHER" id="PTHR43765">
    <property type="entry name" value="2-DEHYDROPANTOATE 2-REDUCTASE-RELATED"/>
    <property type="match status" value="1"/>
</dbReference>
<keyword evidence="14" id="KW-1185">Reference proteome</keyword>
<dbReference type="InterPro" id="IPR003710">
    <property type="entry name" value="ApbA"/>
</dbReference>
<dbReference type="InterPro" id="IPR008927">
    <property type="entry name" value="6-PGluconate_DH-like_C_sf"/>
</dbReference>
<evidence type="ECO:0000313" key="13">
    <source>
        <dbReference type="EMBL" id="QSX34625.1"/>
    </source>
</evidence>
<accession>A0ABX7QVF5</accession>
<evidence type="ECO:0000259" key="11">
    <source>
        <dbReference type="Pfam" id="PF02558"/>
    </source>
</evidence>
<protein>
    <recommendedName>
        <fullName evidence="4 10">2-dehydropantoate 2-reductase</fullName>
        <ecNumber evidence="3 10">1.1.1.169</ecNumber>
    </recommendedName>
    <alternativeName>
        <fullName evidence="8 10">Ketopantoate reductase</fullName>
    </alternativeName>
</protein>
<dbReference type="EC" id="1.1.1.169" evidence="3 10"/>
<evidence type="ECO:0000256" key="4">
    <source>
        <dbReference type="ARBA" id="ARBA00019465"/>
    </source>
</evidence>
<comment type="catalytic activity">
    <reaction evidence="9 10">
        <text>(R)-pantoate + NADP(+) = 2-dehydropantoate + NADPH + H(+)</text>
        <dbReference type="Rhea" id="RHEA:16233"/>
        <dbReference type="ChEBI" id="CHEBI:11561"/>
        <dbReference type="ChEBI" id="CHEBI:15378"/>
        <dbReference type="ChEBI" id="CHEBI:15980"/>
        <dbReference type="ChEBI" id="CHEBI:57783"/>
        <dbReference type="ChEBI" id="CHEBI:58349"/>
        <dbReference type="EC" id="1.1.1.169"/>
    </reaction>
</comment>
<dbReference type="InterPro" id="IPR036291">
    <property type="entry name" value="NAD(P)-bd_dom_sf"/>
</dbReference>
<dbReference type="InterPro" id="IPR013328">
    <property type="entry name" value="6PGD_dom2"/>
</dbReference>
<comment type="pathway">
    <text evidence="1 10">Cofactor biosynthesis; (R)-pantothenate biosynthesis; (R)-pantoate from 3-methyl-2-oxobutanoate: step 2/2.</text>
</comment>
<comment type="similarity">
    <text evidence="2 10">Belongs to the ketopantoate reductase family.</text>
</comment>
<comment type="function">
    <text evidence="10">Catalyzes the NADPH-dependent reduction of ketopantoate into pantoic acid.</text>
</comment>
<keyword evidence="7 10" id="KW-0560">Oxidoreductase</keyword>
<evidence type="ECO:0000256" key="1">
    <source>
        <dbReference type="ARBA" id="ARBA00004994"/>
    </source>
</evidence>
<evidence type="ECO:0000256" key="9">
    <source>
        <dbReference type="ARBA" id="ARBA00048793"/>
    </source>
</evidence>
<reference evidence="13 14" key="1">
    <citation type="submission" date="2021-03" db="EMBL/GenBank/DDBJ databases">
        <title>Novel species identification of genus Shewanella.</title>
        <authorList>
            <person name="Liu G."/>
            <person name="Zhang Q."/>
        </authorList>
    </citation>
    <scope>NUCLEOTIDE SEQUENCE [LARGE SCALE GENOMIC DNA]</scope>
    <source>
        <strain evidence="13 14">FJAT-51800</strain>
    </source>
</reference>
<sequence>MDSFIAMNIAILGAGAIGQLLAHQLDAAGNTPFFLVKPEQRFLGAPFTLQTQTGTQARHFDTFSLADELQPKIDLLIVTLKAYQVRRALTRWQAKLSPNCHILLLHNGIGTHLEIAPILGQHGLSLGTTSQAALKLGPHSIKQTGNGTTQFGHYAGPTMAKELQQLLLKALPDSCVAEHILTALWHKLAINAVINPLTAIEDIPNGALAAEKYQHTISAVLTELMQVANLEGIELDSAFVSERVKQVISLTADNYSSMHQDVAFQRPTEIDYINGYLVQRAHAHGITLFYNQQLLTKVRQLSQH</sequence>
<evidence type="ECO:0000256" key="7">
    <source>
        <dbReference type="ARBA" id="ARBA00023002"/>
    </source>
</evidence>
<keyword evidence="5 10" id="KW-0566">Pantothenate biosynthesis</keyword>
<name>A0ABX7QVF5_9GAMM</name>
<organism evidence="13 14">
    <name type="scientific">Shewanella avicenniae</name>
    <dbReference type="NCBI Taxonomy" id="2814294"/>
    <lineage>
        <taxon>Bacteria</taxon>
        <taxon>Pseudomonadati</taxon>
        <taxon>Pseudomonadota</taxon>
        <taxon>Gammaproteobacteria</taxon>
        <taxon>Alteromonadales</taxon>
        <taxon>Shewanellaceae</taxon>
        <taxon>Shewanella</taxon>
    </lineage>
</organism>
<evidence type="ECO:0000256" key="5">
    <source>
        <dbReference type="ARBA" id="ARBA00022655"/>
    </source>
</evidence>
<gene>
    <name evidence="13" type="ORF">JYB87_05135</name>
</gene>
<dbReference type="InterPro" id="IPR013752">
    <property type="entry name" value="KPA_reductase"/>
</dbReference>